<feature type="region of interest" description="Disordered" evidence="1">
    <location>
        <begin position="119"/>
        <end position="138"/>
    </location>
</feature>
<organism evidence="2">
    <name type="scientific">viral metagenome</name>
    <dbReference type="NCBI Taxonomy" id="1070528"/>
    <lineage>
        <taxon>unclassified sequences</taxon>
        <taxon>metagenomes</taxon>
        <taxon>organismal metagenomes</taxon>
    </lineage>
</organism>
<sequence length="190" mass="21618">MQCQVVVLQSKGDTKQSKIEITDGEEEIPTRVAKILRKTKLPTKIGSWEFSKMKLELWGYKDGRAGTENKHELPPPADSVLLFGDAIMVALMEGGDLTNFTTAQYTKFYTQIFQGFESLDEEEDDEEEEEDEDEVDEVDEVLEEIVEEPVVEEEEEEVVVKAVTKSYAAARNKKIPKWATAAELEEEEYS</sequence>
<proteinExistence type="predicted"/>
<protein>
    <submittedName>
        <fullName evidence="2">Uncharacterized protein</fullName>
    </submittedName>
</protein>
<dbReference type="AlphaFoldDB" id="A0A6C0BIR3"/>
<evidence type="ECO:0000313" key="2">
    <source>
        <dbReference type="EMBL" id="QHS91631.1"/>
    </source>
</evidence>
<evidence type="ECO:0000256" key="1">
    <source>
        <dbReference type="SAM" id="MobiDB-lite"/>
    </source>
</evidence>
<accession>A0A6C0BIR3</accession>
<dbReference type="EMBL" id="MN739162">
    <property type="protein sequence ID" value="QHS91631.1"/>
    <property type="molecule type" value="Genomic_DNA"/>
</dbReference>
<name>A0A6C0BIR3_9ZZZZ</name>
<reference evidence="2" key="1">
    <citation type="journal article" date="2020" name="Nature">
        <title>Giant virus diversity and host interactions through global metagenomics.</title>
        <authorList>
            <person name="Schulz F."/>
            <person name="Roux S."/>
            <person name="Paez-Espino D."/>
            <person name="Jungbluth S."/>
            <person name="Walsh D.A."/>
            <person name="Denef V.J."/>
            <person name="McMahon K.D."/>
            <person name="Konstantinidis K.T."/>
            <person name="Eloe-Fadrosh E.A."/>
            <person name="Kyrpides N.C."/>
            <person name="Woyke T."/>
        </authorList>
    </citation>
    <scope>NUCLEOTIDE SEQUENCE</scope>
    <source>
        <strain evidence="2">GVMAG-M-3300013006-15</strain>
    </source>
</reference>